<evidence type="ECO:0000313" key="2">
    <source>
        <dbReference type="Proteomes" id="UP000189761"/>
    </source>
</evidence>
<name>A0A8E2ICI9_9BACI</name>
<dbReference type="RefSeq" id="WP_078109332.1">
    <property type="nucleotide sequence ID" value="NZ_CP065424.1"/>
</dbReference>
<evidence type="ECO:0000313" key="1">
    <source>
        <dbReference type="EMBL" id="OOP69990.1"/>
    </source>
</evidence>
<reference evidence="1 2" key="1">
    <citation type="submission" date="2017-01" db="EMBL/GenBank/DDBJ databases">
        <title>Draft genome sequence of Bacillus oleronius.</title>
        <authorList>
            <person name="Allam M."/>
        </authorList>
    </citation>
    <scope>NUCLEOTIDE SEQUENCE [LARGE SCALE GENOMIC DNA]</scope>
    <source>
        <strain evidence="1 2">DSM 9356</strain>
    </source>
</reference>
<keyword evidence="2" id="KW-1185">Reference proteome</keyword>
<proteinExistence type="predicted"/>
<comment type="caution">
    <text evidence="1">The sequence shown here is derived from an EMBL/GenBank/DDBJ whole genome shotgun (WGS) entry which is preliminary data.</text>
</comment>
<dbReference type="EMBL" id="MTLA01000023">
    <property type="protein sequence ID" value="OOP69990.1"/>
    <property type="molecule type" value="Genomic_DNA"/>
</dbReference>
<sequence length="273" mass="30518">MGNIVNLSISEKAKVTKRIDERLNGKLGLNLNLFNEITNFSDDLFAVEVDLGFEEEEGKIIGTQYTQTVSQNGNSFELKYTEAYNVWAYQLNKFETDQQIIKREYEKFKNSRDYNTVMEFLEEGGYDLSADSHKVMNVEQYSFDEETQESTQNFLQGLSIEIKEKDEVVGLLVFNENTLIQFNGQEGAVTFNEGTPIVVPLAGSKWKKCMAKCIGCGTWASCTSTSSCLLLCGGCANPLFCAFCAVCAVAKVGCLWDCRMCVEVAARPEECPV</sequence>
<dbReference type="Proteomes" id="UP000189761">
    <property type="component" value="Unassembled WGS sequence"/>
</dbReference>
<dbReference type="AlphaFoldDB" id="A0A8E2ICI9"/>
<gene>
    <name evidence="1" type="ORF">BWZ43_02125</name>
</gene>
<accession>A0A8E2ICI9</accession>
<organism evidence="1 2">
    <name type="scientific">Heyndrickxia oleronia</name>
    <dbReference type="NCBI Taxonomy" id="38875"/>
    <lineage>
        <taxon>Bacteria</taxon>
        <taxon>Bacillati</taxon>
        <taxon>Bacillota</taxon>
        <taxon>Bacilli</taxon>
        <taxon>Bacillales</taxon>
        <taxon>Bacillaceae</taxon>
        <taxon>Heyndrickxia</taxon>
    </lineage>
</organism>
<protein>
    <submittedName>
        <fullName evidence="1">Uncharacterized protein</fullName>
    </submittedName>
</protein>